<keyword evidence="2" id="KW-0597">Phosphoprotein</keyword>
<protein>
    <recommendedName>
        <fullName evidence="8">mitogen-activated protein kinase kinase</fullName>
        <ecNumber evidence="8">2.7.12.2</ecNumber>
    </recommendedName>
</protein>
<feature type="binding site" evidence="12">
    <location>
        <position position="300"/>
    </location>
    <ligand>
        <name>ATP</name>
        <dbReference type="ChEBI" id="CHEBI:30616"/>
    </ligand>
</feature>
<evidence type="ECO:0000256" key="9">
    <source>
        <dbReference type="ARBA" id="ARBA00049014"/>
    </source>
</evidence>
<evidence type="ECO:0000313" key="15">
    <source>
        <dbReference type="EMBL" id="OUT23934.1"/>
    </source>
</evidence>
<dbReference type="InterPro" id="IPR050915">
    <property type="entry name" value="MAP_kinase_kinase"/>
</dbReference>
<feature type="domain" description="Protein kinase" evidence="13">
    <location>
        <begin position="271"/>
        <end position="527"/>
    </location>
</feature>
<dbReference type="GO" id="GO:0030447">
    <property type="term" value="P:filamentous growth"/>
    <property type="evidence" value="ECO:0007669"/>
    <property type="project" value="UniProtKB-ARBA"/>
</dbReference>
<dbReference type="PANTHER" id="PTHR47448:SF1">
    <property type="entry name" value="SERINE_THREONINE-PROTEIN KINASE STE7 HOMOLOG"/>
    <property type="match status" value="1"/>
</dbReference>
<accession>A0A1V2LQN2</accession>
<dbReference type="AlphaFoldDB" id="A0A1V2LQN2"/>
<comment type="catalytic activity">
    <reaction evidence="9">
        <text>L-seryl-[protein] + ATP = O-phospho-L-seryl-[protein] + ADP + H(+)</text>
        <dbReference type="Rhea" id="RHEA:17989"/>
        <dbReference type="Rhea" id="RHEA-COMP:9863"/>
        <dbReference type="Rhea" id="RHEA-COMP:11604"/>
        <dbReference type="ChEBI" id="CHEBI:15378"/>
        <dbReference type="ChEBI" id="CHEBI:29999"/>
        <dbReference type="ChEBI" id="CHEBI:30616"/>
        <dbReference type="ChEBI" id="CHEBI:83421"/>
        <dbReference type="ChEBI" id="CHEBI:456216"/>
        <dbReference type="EC" id="2.7.12.2"/>
    </reaction>
</comment>
<name>A0A1V2LQN2_PICKU</name>
<dbReference type="InterPro" id="IPR011009">
    <property type="entry name" value="Kinase-like_dom_sf"/>
</dbReference>
<organism evidence="14 16">
    <name type="scientific">Pichia kudriavzevii</name>
    <name type="common">Yeast</name>
    <name type="synonym">Issatchenkia orientalis</name>
    <dbReference type="NCBI Taxonomy" id="4909"/>
    <lineage>
        <taxon>Eukaryota</taxon>
        <taxon>Fungi</taxon>
        <taxon>Dikarya</taxon>
        <taxon>Ascomycota</taxon>
        <taxon>Saccharomycotina</taxon>
        <taxon>Pichiomycetes</taxon>
        <taxon>Pichiales</taxon>
        <taxon>Pichiaceae</taxon>
        <taxon>Pichia</taxon>
    </lineage>
</organism>
<keyword evidence="6 12" id="KW-0067">ATP-binding</keyword>
<evidence type="ECO:0000256" key="3">
    <source>
        <dbReference type="ARBA" id="ARBA00022679"/>
    </source>
</evidence>
<dbReference type="EMBL" id="NHMM01000001">
    <property type="protein sequence ID" value="OUT23934.1"/>
    <property type="molecule type" value="Genomic_DNA"/>
</dbReference>
<dbReference type="PROSITE" id="PS50011">
    <property type="entry name" value="PROTEIN_KINASE_DOM"/>
    <property type="match status" value="1"/>
</dbReference>
<comment type="caution">
    <text evidence="14">The sequence shown here is derived from an EMBL/GenBank/DDBJ whole genome shotgun (WGS) entry which is preliminary data.</text>
</comment>
<keyword evidence="3" id="KW-0808">Transferase</keyword>
<evidence type="ECO:0000313" key="16">
    <source>
        <dbReference type="Proteomes" id="UP000189274"/>
    </source>
</evidence>
<evidence type="ECO:0000256" key="12">
    <source>
        <dbReference type="PROSITE-ProRule" id="PRU10141"/>
    </source>
</evidence>
<dbReference type="Proteomes" id="UP000189274">
    <property type="component" value="Unassembled WGS sequence"/>
</dbReference>
<dbReference type="GO" id="GO:0004674">
    <property type="term" value="F:protein serine/threonine kinase activity"/>
    <property type="evidence" value="ECO:0007669"/>
    <property type="project" value="UniProtKB-KW"/>
</dbReference>
<evidence type="ECO:0000256" key="6">
    <source>
        <dbReference type="ARBA" id="ARBA00022840"/>
    </source>
</evidence>
<dbReference type="EMBL" id="MQVM01000006">
    <property type="protein sequence ID" value="ONH75576.1"/>
    <property type="molecule type" value="Genomic_DNA"/>
</dbReference>
<dbReference type="InterPro" id="IPR017441">
    <property type="entry name" value="Protein_kinase_ATP_BS"/>
</dbReference>
<evidence type="ECO:0000256" key="2">
    <source>
        <dbReference type="ARBA" id="ARBA00022553"/>
    </source>
</evidence>
<keyword evidence="5 14" id="KW-0418">Kinase</keyword>
<dbReference type="FunFam" id="1.10.510.10:FF:000921">
    <property type="entry name" value="Serine/threonine-protein kinase STE7"/>
    <property type="match status" value="1"/>
</dbReference>
<evidence type="ECO:0000259" key="13">
    <source>
        <dbReference type="PROSITE" id="PS50011"/>
    </source>
</evidence>
<reference evidence="15 17" key="3">
    <citation type="submission" date="2017-05" db="EMBL/GenBank/DDBJ databases">
        <title>The Genome Sequence of Candida krusei Ckrusei653.</title>
        <authorList>
            <person name="Cuomo C."/>
            <person name="Forche A."/>
            <person name="Young S."/>
            <person name="Abouelleil A."/>
            <person name="Cao P."/>
            <person name="Chapman S."/>
            <person name="Cusick C."/>
            <person name="Shea T."/>
            <person name="Nusbaum C."/>
            <person name="Birren B."/>
        </authorList>
    </citation>
    <scope>NUCLEOTIDE SEQUENCE [LARGE SCALE GENOMIC DNA]</scope>
    <source>
        <strain evidence="15 17">Ckrusei653</strain>
    </source>
</reference>
<dbReference type="PROSITE" id="PS00108">
    <property type="entry name" value="PROTEIN_KINASE_ST"/>
    <property type="match status" value="1"/>
</dbReference>
<dbReference type="SMART" id="SM00220">
    <property type="entry name" value="S_TKc"/>
    <property type="match status" value="1"/>
</dbReference>
<dbReference type="FunFam" id="3.30.200.20:FF:000040">
    <property type="entry name" value="Dual specificity mitogen-activated protein kinase kinase"/>
    <property type="match status" value="1"/>
</dbReference>
<comment type="similarity">
    <text evidence="7">Belongs to the protein kinase superfamily. STE Ser/Thr protein kinase family. MAP kinase kinase subfamily.</text>
</comment>
<gene>
    <name evidence="14" type="ORF">BOH78_1694</name>
    <name evidence="15" type="ORF">CAS74_000309</name>
</gene>
<evidence type="ECO:0000256" key="7">
    <source>
        <dbReference type="ARBA" id="ARBA00038035"/>
    </source>
</evidence>
<keyword evidence="4 12" id="KW-0547">Nucleotide-binding</keyword>
<evidence type="ECO:0000256" key="8">
    <source>
        <dbReference type="ARBA" id="ARBA00038999"/>
    </source>
</evidence>
<dbReference type="GO" id="GO:0051286">
    <property type="term" value="C:cell tip"/>
    <property type="evidence" value="ECO:0007669"/>
    <property type="project" value="UniProtKB-ARBA"/>
</dbReference>
<evidence type="ECO:0000256" key="1">
    <source>
        <dbReference type="ARBA" id="ARBA00022527"/>
    </source>
</evidence>
<reference evidence="16" key="1">
    <citation type="journal article" date="2017" name="Genome Announc.">
        <title>Genome sequences of Cyberlindnera fabianii 65, Pichia kudriavzevii 129, and Saccharomyces cerevisiae 131 isolated from fermented masau fruits in Zimbabwe.</title>
        <authorList>
            <person name="van Rijswijck I.M.H."/>
            <person name="Derks M.F.L."/>
            <person name="Abee T."/>
            <person name="de Ridder D."/>
            <person name="Smid E.J."/>
        </authorList>
    </citation>
    <scope>NUCLEOTIDE SEQUENCE [LARGE SCALE GENOMIC DNA]</scope>
    <source>
        <strain evidence="16">129</strain>
    </source>
</reference>
<dbReference type="Pfam" id="PF00069">
    <property type="entry name" value="Pkinase"/>
    <property type="match status" value="1"/>
</dbReference>
<comment type="catalytic activity">
    <reaction evidence="10">
        <text>L-threonyl-[protein] + ATP = O-phospho-L-threonyl-[protein] + ADP + H(+)</text>
        <dbReference type="Rhea" id="RHEA:46608"/>
        <dbReference type="Rhea" id="RHEA-COMP:11060"/>
        <dbReference type="Rhea" id="RHEA-COMP:11605"/>
        <dbReference type="ChEBI" id="CHEBI:15378"/>
        <dbReference type="ChEBI" id="CHEBI:30013"/>
        <dbReference type="ChEBI" id="CHEBI:30616"/>
        <dbReference type="ChEBI" id="CHEBI:61977"/>
        <dbReference type="ChEBI" id="CHEBI:456216"/>
        <dbReference type="EC" id="2.7.12.2"/>
    </reaction>
</comment>
<dbReference type="Proteomes" id="UP000195871">
    <property type="component" value="Unassembled WGS sequence"/>
</dbReference>
<dbReference type="GO" id="GO:0071507">
    <property type="term" value="P:pheromone response MAPK cascade"/>
    <property type="evidence" value="ECO:0007669"/>
    <property type="project" value="UniProtKB-ARBA"/>
</dbReference>
<dbReference type="GO" id="GO:0005524">
    <property type="term" value="F:ATP binding"/>
    <property type="evidence" value="ECO:0007669"/>
    <property type="project" value="UniProtKB-UniRule"/>
</dbReference>
<evidence type="ECO:0000256" key="4">
    <source>
        <dbReference type="ARBA" id="ARBA00022741"/>
    </source>
</evidence>
<dbReference type="InterPro" id="IPR008271">
    <property type="entry name" value="Ser/Thr_kinase_AS"/>
</dbReference>
<dbReference type="InterPro" id="IPR000719">
    <property type="entry name" value="Prot_kinase_dom"/>
</dbReference>
<evidence type="ECO:0000256" key="11">
    <source>
        <dbReference type="ARBA" id="ARBA00051693"/>
    </source>
</evidence>
<evidence type="ECO:0000256" key="5">
    <source>
        <dbReference type="ARBA" id="ARBA00022777"/>
    </source>
</evidence>
<dbReference type="SUPFAM" id="SSF56112">
    <property type="entry name" value="Protein kinase-like (PK-like)"/>
    <property type="match status" value="1"/>
</dbReference>
<evidence type="ECO:0000313" key="17">
    <source>
        <dbReference type="Proteomes" id="UP000195871"/>
    </source>
</evidence>
<dbReference type="PROSITE" id="PS00107">
    <property type="entry name" value="PROTEIN_KINASE_ATP"/>
    <property type="match status" value="1"/>
</dbReference>
<reference evidence="14" key="2">
    <citation type="submission" date="2017-01" db="EMBL/GenBank/DDBJ databases">
        <authorList>
            <person name="Mah S.A."/>
            <person name="Swanson W.J."/>
            <person name="Moy G.W."/>
            <person name="Vacquier V.D."/>
        </authorList>
    </citation>
    <scope>NUCLEOTIDE SEQUENCE [LARGE SCALE GENOMIC DNA]</scope>
    <source>
        <strain evidence="14">129</strain>
    </source>
</reference>
<dbReference type="PANTHER" id="PTHR47448">
    <property type="entry name" value="DUAL SPECIFICITY MITOGEN-ACTIVATED PROTEIN KINASE KINASE DSOR1-LIKE PROTEIN"/>
    <property type="match status" value="1"/>
</dbReference>
<dbReference type="EC" id="2.7.12.2" evidence="8"/>
<dbReference type="Gene3D" id="3.30.200.20">
    <property type="entry name" value="Phosphorylase Kinase, domain 1"/>
    <property type="match status" value="1"/>
</dbReference>
<sequence>MVCQREKELPPLPPQARKNVEIPVLPSVTNDIKSTTPTQNIPSLNRHKTVDVLDTPKEGNSSLSKQSIGAQKKFVPQLSIRRSGPTLTLNLSHSSNSEVSGNNDIVSRPFDASLTSPHVYSASSADEAFLFSQEDNELTPSEKSKYMSLSMNSNNETSDNMPSHKKKIVINQNPPSNMLSVRSMNKEKPELSLSSKSLHRRNIKKLTLDPIDTSNLQDSKLDTPLFSSTSSLGKMEIKDPDRRIDADELIQNIKNLELGLEYQMPIRAEELVSLKRLGSGQSGTVSKVLHLPTQKTMARKTVHLEAKEVIQSQIMRELRIMHECDSPFIIEFYGTFMHEGNVVICMEYADCGSLEHVFKITGPFPEFMLKHVAYCVLSGLIYLYDNHRIIHRDVKPSNVLLTSKGKIKLCDFGVSRELINSMADTFVGTSTYMSPERIQGGVYSVKGDVWSLGIMLYELASGKLAFTNSESGQTSILELLQRIVNEQPPSLSVKDGFSREVSDFVSLCLKKEKQRSSPWELMSHPFLADFLEEDGVRVNSKYRGDIRKWAKNVRRVQKGKPVKTD</sequence>
<evidence type="ECO:0000313" key="14">
    <source>
        <dbReference type="EMBL" id="ONH75576.1"/>
    </source>
</evidence>
<dbReference type="GO" id="GO:0004708">
    <property type="term" value="F:MAP kinase kinase activity"/>
    <property type="evidence" value="ECO:0007669"/>
    <property type="project" value="UniProtKB-EC"/>
</dbReference>
<proteinExistence type="inferred from homology"/>
<dbReference type="Gene3D" id="1.10.510.10">
    <property type="entry name" value="Transferase(Phosphotransferase) domain 1"/>
    <property type="match status" value="1"/>
</dbReference>
<comment type="catalytic activity">
    <reaction evidence="11">
        <text>L-tyrosyl-[protein] + ATP = O-phospho-L-tyrosyl-[protein] + ADP + H(+)</text>
        <dbReference type="Rhea" id="RHEA:10596"/>
        <dbReference type="Rhea" id="RHEA-COMP:10136"/>
        <dbReference type="Rhea" id="RHEA-COMP:20101"/>
        <dbReference type="ChEBI" id="CHEBI:15378"/>
        <dbReference type="ChEBI" id="CHEBI:30616"/>
        <dbReference type="ChEBI" id="CHEBI:46858"/>
        <dbReference type="ChEBI" id="CHEBI:61978"/>
        <dbReference type="ChEBI" id="CHEBI:456216"/>
        <dbReference type="EC" id="2.7.12.2"/>
    </reaction>
</comment>
<dbReference type="VEuPathDB" id="FungiDB:C5L36_0C03000"/>
<keyword evidence="1" id="KW-0723">Serine/threonine-protein kinase</keyword>
<evidence type="ECO:0000256" key="10">
    <source>
        <dbReference type="ARBA" id="ARBA00049299"/>
    </source>
</evidence>